<dbReference type="InterPro" id="IPR005496">
    <property type="entry name" value="Integral_membrane_TerC"/>
</dbReference>
<protein>
    <submittedName>
        <fullName evidence="7">Integral membrane protein TerC</fullName>
    </submittedName>
</protein>
<gene>
    <name evidence="7" type="ORF">cco14_02612</name>
</gene>
<feature type="transmembrane region" description="Helical" evidence="6">
    <location>
        <begin position="258"/>
        <end position="276"/>
    </location>
</feature>
<keyword evidence="4 6" id="KW-1133">Transmembrane helix</keyword>
<feature type="transmembrane region" description="Helical" evidence="6">
    <location>
        <begin position="129"/>
        <end position="148"/>
    </location>
</feature>
<dbReference type="Pfam" id="PF03741">
    <property type="entry name" value="TerC"/>
    <property type="match status" value="1"/>
</dbReference>
<dbReference type="PANTHER" id="PTHR30238:SF4">
    <property type="entry name" value="SLL1022 PROTEIN"/>
    <property type="match status" value="1"/>
</dbReference>
<accession>A0ABN0ER76</accession>
<evidence type="ECO:0000256" key="4">
    <source>
        <dbReference type="ARBA" id="ARBA00022989"/>
    </source>
</evidence>
<reference evidence="7 8" key="1">
    <citation type="submission" date="2010-09" db="EMBL/GenBank/DDBJ databases">
        <authorList>
            <person name="Richards V."/>
            <person name="Lefebure T."/>
            <person name="Suzuki H."/>
            <person name="Pavinski Bitar P."/>
            <person name="Stanhope M."/>
        </authorList>
    </citation>
    <scope>NUCLEOTIDE SEQUENCE [LARGE SCALE GENOMIC DNA]</scope>
    <source>
        <strain evidence="7 8">80352</strain>
    </source>
</reference>
<feature type="transmembrane region" description="Helical" evidence="6">
    <location>
        <begin position="199"/>
        <end position="217"/>
    </location>
</feature>
<comment type="subcellular location">
    <subcellularLocation>
        <location evidence="1">Membrane</location>
        <topology evidence="1">Multi-pass membrane protein</topology>
    </subcellularLocation>
</comment>
<sequence>SNVFIVFPCKNLIICYIKIFNICFEVIKLHFKKFQILRKLMFEWIFSAEMWIALATLIGLEIVLGIDNIIFIAILVGRLPKEKRQRARIFGLSLAMITRLLLLLSLFWIMKLTTPLFSVFSQEISGRDIILILGGLFLIAKSTLEIHHDIDNAGEKSDEEVLKEGAKRGFFSILIQIAVLDIVFSLDSVITAVGMVNNIEIMMIAVVVAVFVMMLASKSISNFVDDNPTIKILALAFLILVGVTLVAEGLDFHISKTYVYFAMAFSLGVESINIYIKKKRLAQEKS</sequence>
<feature type="non-terminal residue" evidence="7">
    <location>
        <position position="1"/>
    </location>
</feature>
<evidence type="ECO:0000256" key="1">
    <source>
        <dbReference type="ARBA" id="ARBA00004141"/>
    </source>
</evidence>
<keyword evidence="5 6" id="KW-0472">Membrane</keyword>
<feature type="transmembrane region" description="Helical" evidence="6">
    <location>
        <begin position="12"/>
        <end position="31"/>
    </location>
</feature>
<evidence type="ECO:0000313" key="8">
    <source>
        <dbReference type="Proteomes" id="UP000005511"/>
    </source>
</evidence>
<comment type="similarity">
    <text evidence="2">Belongs to the TerC family.</text>
</comment>
<name>A0ABN0ER76_CAMCO</name>
<organism evidence="7 8">
    <name type="scientific">Campylobacter coli 80352</name>
    <dbReference type="NCBI Taxonomy" id="887288"/>
    <lineage>
        <taxon>Bacteria</taxon>
        <taxon>Pseudomonadati</taxon>
        <taxon>Campylobacterota</taxon>
        <taxon>Epsilonproteobacteria</taxon>
        <taxon>Campylobacterales</taxon>
        <taxon>Campylobacteraceae</taxon>
        <taxon>Campylobacter</taxon>
    </lineage>
</organism>
<dbReference type="PANTHER" id="PTHR30238">
    <property type="entry name" value="MEMBRANE BOUND PREDICTED REDOX MODULATOR"/>
    <property type="match status" value="1"/>
</dbReference>
<evidence type="ECO:0000313" key="7">
    <source>
        <dbReference type="EMBL" id="EIA65452.1"/>
    </source>
</evidence>
<keyword evidence="8" id="KW-1185">Reference proteome</keyword>
<feature type="transmembrane region" description="Helical" evidence="6">
    <location>
        <begin position="89"/>
        <end position="109"/>
    </location>
</feature>
<dbReference type="Proteomes" id="UP000005511">
    <property type="component" value="Unassembled WGS sequence"/>
</dbReference>
<keyword evidence="3 6" id="KW-0812">Transmembrane</keyword>
<feature type="transmembrane region" description="Helical" evidence="6">
    <location>
        <begin position="169"/>
        <end position="193"/>
    </location>
</feature>
<comment type="caution">
    <text evidence="7">The sequence shown here is derived from an EMBL/GenBank/DDBJ whole genome shotgun (WGS) entry which is preliminary data.</text>
</comment>
<evidence type="ECO:0000256" key="2">
    <source>
        <dbReference type="ARBA" id="ARBA00007511"/>
    </source>
</evidence>
<feature type="transmembrane region" description="Helical" evidence="6">
    <location>
        <begin position="229"/>
        <end position="246"/>
    </location>
</feature>
<evidence type="ECO:0000256" key="5">
    <source>
        <dbReference type="ARBA" id="ARBA00023136"/>
    </source>
</evidence>
<dbReference type="EMBL" id="AIMT01000018">
    <property type="protein sequence ID" value="EIA65452.1"/>
    <property type="molecule type" value="Genomic_DNA"/>
</dbReference>
<proteinExistence type="inferred from homology"/>
<evidence type="ECO:0000256" key="3">
    <source>
        <dbReference type="ARBA" id="ARBA00022692"/>
    </source>
</evidence>
<feature type="transmembrane region" description="Helical" evidence="6">
    <location>
        <begin position="51"/>
        <end position="77"/>
    </location>
</feature>
<evidence type="ECO:0000256" key="6">
    <source>
        <dbReference type="SAM" id="Phobius"/>
    </source>
</evidence>